<dbReference type="EMBL" id="MU155135">
    <property type="protein sequence ID" value="KAF9485517.1"/>
    <property type="molecule type" value="Genomic_DNA"/>
</dbReference>
<name>A0A9P5ZC57_9AGAR</name>
<feature type="region of interest" description="Disordered" evidence="1">
    <location>
        <begin position="1"/>
        <end position="37"/>
    </location>
</feature>
<protein>
    <submittedName>
        <fullName evidence="2">Uncharacterized protein</fullName>
    </submittedName>
</protein>
<sequence>MASKPTQPASKPEASPTNATIIVAPDRKTTSPPENRSVFLAGSIDQGVAEDWQSKVTTALKGLPITIYNPRRKDWDSTWKQEASNDQFYDQVTWELERLETVDVILMFLAPESQSPISLLEMGLFTKEPKRIVIGCPEGFYRRGNVQIVAQKYHLELVDSLDKLIEATKERLLKTDS</sequence>
<dbReference type="Pfam" id="PF15891">
    <property type="entry name" value="Nuc_deoxyri_tr2"/>
    <property type="match status" value="1"/>
</dbReference>
<reference evidence="2" key="1">
    <citation type="submission" date="2020-11" db="EMBL/GenBank/DDBJ databases">
        <authorList>
            <consortium name="DOE Joint Genome Institute"/>
            <person name="Ahrendt S."/>
            <person name="Riley R."/>
            <person name="Andreopoulos W."/>
            <person name="Labutti K."/>
            <person name="Pangilinan J."/>
            <person name="Ruiz-Duenas F.J."/>
            <person name="Barrasa J.M."/>
            <person name="Sanchez-Garcia M."/>
            <person name="Camarero S."/>
            <person name="Miyauchi S."/>
            <person name="Serrano A."/>
            <person name="Linde D."/>
            <person name="Babiker R."/>
            <person name="Drula E."/>
            <person name="Ayuso-Fernandez I."/>
            <person name="Pacheco R."/>
            <person name="Padilla G."/>
            <person name="Ferreira P."/>
            <person name="Barriuso J."/>
            <person name="Kellner H."/>
            <person name="Castanera R."/>
            <person name="Alfaro M."/>
            <person name="Ramirez L."/>
            <person name="Pisabarro A.G."/>
            <person name="Kuo A."/>
            <person name="Tritt A."/>
            <person name="Lipzen A."/>
            <person name="He G."/>
            <person name="Yan M."/>
            <person name="Ng V."/>
            <person name="Cullen D."/>
            <person name="Martin F."/>
            <person name="Rosso M.-N."/>
            <person name="Henrissat B."/>
            <person name="Hibbett D."/>
            <person name="Martinez A.T."/>
            <person name="Grigoriev I.V."/>
        </authorList>
    </citation>
    <scope>NUCLEOTIDE SEQUENCE</scope>
    <source>
        <strain evidence="2">CIRM-BRFM 674</strain>
    </source>
</reference>
<dbReference type="Proteomes" id="UP000807469">
    <property type="component" value="Unassembled WGS sequence"/>
</dbReference>
<evidence type="ECO:0000256" key="1">
    <source>
        <dbReference type="SAM" id="MobiDB-lite"/>
    </source>
</evidence>
<gene>
    <name evidence="2" type="ORF">BDN70DRAFT_871176</name>
</gene>
<accession>A0A9P5ZC57</accession>
<organism evidence="2 3">
    <name type="scientific">Pholiota conissans</name>
    <dbReference type="NCBI Taxonomy" id="109636"/>
    <lineage>
        <taxon>Eukaryota</taxon>
        <taxon>Fungi</taxon>
        <taxon>Dikarya</taxon>
        <taxon>Basidiomycota</taxon>
        <taxon>Agaricomycotina</taxon>
        <taxon>Agaricomycetes</taxon>
        <taxon>Agaricomycetidae</taxon>
        <taxon>Agaricales</taxon>
        <taxon>Agaricineae</taxon>
        <taxon>Strophariaceae</taxon>
        <taxon>Pholiota</taxon>
    </lineage>
</organism>
<comment type="caution">
    <text evidence="2">The sequence shown here is derived from an EMBL/GenBank/DDBJ whole genome shotgun (WGS) entry which is preliminary data.</text>
</comment>
<dbReference type="InterPro" id="IPR039470">
    <property type="entry name" value="Nuc_deoxyri_tr2"/>
</dbReference>
<proteinExistence type="predicted"/>
<evidence type="ECO:0000313" key="2">
    <source>
        <dbReference type="EMBL" id="KAF9485517.1"/>
    </source>
</evidence>
<keyword evidence="3" id="KW-1185">Reference proteome</keyword>
<evidence type="ECO:0000313" key="3">
    <source>
        <dbReference type="Proteomes" id="UP000807469"/>
    </source>
</evidence>
<dbReference type="OrthoDB" id="2893324at2759"/>
<feature type="compositionally biased region" description="Polar residues" evidence="1">
    <location>
        <begin position="1"/>
        <end position="20"/>
    </location>
</feature>
<dbReference type="Gene3D" id="3.40.50.450">
    <property type="match status" value="1"/>
</dbReference>
<dbReference type="AlphaFoldDB" id="A0A9P5ZC57"/>